<dbReference type="InterPro" id="IPR053157">
    <property type="entry name" value="Sterol_Uptake_Regulator"/>
</dbReference>
<keyword evidence="2" id="KW-1185">Reference proteome</keyword>
<dbReference type="EMBL" id="NKCI01000051">
    <property type="protein sequence ID" value="RSL61426.1"/>
    <property type="molecule type" value="Genomic_DNA"/>
</dbReference>
<dbReference type="AlphaFoldDB" id="A0A428Q7Z6"/>
<name>A0A428Q7Z6_9HYPO</name>
<dbReference type="PANTHER" id="PTHR47784">
    <property type="entry name" value="STEROL UPTAKE CONTROL PROTEIN 2"/>
    <property type="match status" value="1"/>
</dbReference>
<dbReference type="GO" id="GO:0001228">
    <property type="term" value="F:DNA-binding transcription activator activity, RNA polymerase II-specific"/>
    <property type="evidence" value="ECO:0007669"/>
    <property type="project" value="TreeGrafter"/>
</dbReference>
<reference evidence="1 2" key="1">
    <citation type="submission" date="2017-06" db="EMBL/GenBank/DDBJ databases">
        <title>Comparative genomic analysis of Ambrosia Fusariam Clade fungi.</title>
        <authorList>
            <person name="Stajich J.E."/>
            <person name="Carrillo J."/>
            <person name="Kijimoto T."/>
            <person name="Eskalen A."/>
            <person name="O'Donnell K."/>
            <person name="Kasson M."/>
        </authorList>
    </citation>
    <scope>NUCLEOTIDE SEQUENCE [LARGE SCALE GENOMIC DNA]</scope>
    <source>
        <strain evidence="1 2">NRRL62584</strain>
    </source>
</reference>
<gene>
    <name evidence="1" type="ORF">CEP54_006269</name>
</gene>
<dbReference type="PANTHER" id="PTHR47784:SF5">
    <property type="entry name" value="STEROL UPTAKE CONTROL PROTEIN 2"/>
    <property type="match status" value="1"/>
</dbReference>
<protein>
    <submittedName>
        <fullName evidence="1">Uncharacterized protein</fullName>
    </submittedName>
</protein>
<evidence type="ECO:0000313" key="2">
    <source>
        <dbReference type="Proteomes" id="UP000288168"/>
    </source>
</evidence>
<comment type="caution">
    <text evidence="1">The sequence shown here is derived from an EMBL/GenBank/DDBJ whole genome shotgun (WGS) entry which is preliminary data.</text>
</comment>
<dbReference type="OrthoDB" id="416217at2759"/>
<dbReference type="Proteomes" id="UP000288168">
    <property type="component" value="Unassembled WGS sequence"/>
</dbReference>
<proteinExistence type="predicted"/>
<sequence>MAPRHPYLLHEMLAVAAIHLYRLHPNDPENYQRIAQDHQARALGQFRIALSSQNANKEASALFACSALIPNYYFAAFDGPASLLFNADPLGPPEWILPIRGCAALVGEFNNPLRASWIGPVLEAYGPFWKNTILSPEGSESDHQIQSLERKLPALMSNNVDWGIYDSALAILRRCFVISEQGNDTSRKTAAMAFPSLVSNGFLEEMSQKKHPAALVIMSFWCVLLNRLDPKYWLRDDSVLKPF</sequence>
<evidence type="ECO:0000313" key="1">
    <source>
        <dbReference type="EMBL" id="RSL61426.1"/>
    </source>
</evidence>
<accession>A0A428Q7Z6</accession>
<organism evidence="1 2">
    <name type="scientific">Fusarium duplospermum</name>
    <dbReference type="NCBI Taxonomy" id="1325734"/>
    <lineage>
        <taxon>Eukaryota</taxon>
        <taxon>Fungi</taxon>
        <taxon>Dikarya</taxon>
        <taxon>Ascomycota</taxon>
        <taxon>Pezizomycotina</taxon>
        <taxon>Sordariomycetes</taxon>
        <taxon>Hypocreomycetidae</taxon>
        <taxon>Hypocreales</taxon>
        <taxon>Nectriaceae</taxon>
        <taxon>Fusarium</taxon>
        <taxon>Fusarium solani species complex</taxon>
    </lineage>
</organism>